<evidence type="ECO:0000313" key="10">
    <source>
        <dbReference type="EMBL" id="ACB75160.1"/>
    </source>
</evidence>
<feature type="transmembrane region" description="Helical" evidence="7">
    <location>
        <begin position="311"/>
        <end position="337"/>
    </location>
</feature>
<feature type="transmembrane region" description="Helical" evidence="7">
    <location>
        <begin position="374"/>
        <end position="397"/>
    </location>
</feature>
<feature type="transmembrane region" description="Helical" evidence="7">
    <location>
        <begin position="737"/>
        <end position="759"/>
    </location>
</feature>
<proteinExistence type="inferred from homology"/>
<dbReference type="InterPro" id="IPR025857">
    <property type="entry name" value="MacB_PCD"/>
</dbReference>
<dbReference type="eggNOG" id="COG0577">
    <property type="taxonomic scope" value="Bacteria"/>
</dbReference>
<dbReference type="NCBIfam" id="TIGR03434">
    <property type="entry name" value="ADOP"/>
    <property type="match status" value="1"/>
</dbReference>
<dbReference type="Proteomes" id="UP000007013">
    <property type="component" value="Chromosome"/>
</dbReference>
<dbReference type="InterPro" id="IPR050250">
    <property type="entry name" value="Macrolide_Exporter_MacB"/>
</dbReference>
<evidence type="ECO:0000313" key="11">
    <source>
        <dbReference type="Proteomes" id="UP000007013"/>
    </source>
</evidence>
<comment type="subcellular location">
    <subcellularLocation>
        <location evidence="1">Cell membrane</location>
        <topology evidence="1">Multi-pass membrane protein</topology>
    </subcellularLocation>
</comment>
<evidence type="ECO:0000256" key="6">
    <source>
        <dbReference type="ARBA" id="ARBA00038076"/>
    </source>
</evidence>
<keyword evidence="11" id="KW-1185">Reference proteome</keyword>
<keyword evidence="4 7" id="KW-1133">Transmembrane helix</keyword>
<feature type="transmembrane region" description="Helical" evidence="7">
    <location>
        <begin position="417"/>
        <end position="440"/>
    </location>
</feature>
<feature type="transmembrane region" description="Helical" evidence="7">
    <location>
        <begin position="688"/>
        <end position="710"/>
    </location>
</feature>
<feature type="domain" description="ABC3 transporter permease C-terminal" evidence="8">
    <location>
        <begin position="272"/>
        <end position="391"/>
    </location>
</feature>
<keyword evidence="2" id="KW-1003">Cell membrane</keyword>
<evidence type="ECO:0000259" key="8">
    <source>
        <dbReference type="Pfam" id="PF02687"/>
    </source>
</evidence>
<dbReference type="RefSeq" id="WP_012374697.1">
    <property type="nucleotide sequence ID" value="NC_010571.1"/>
</dbReference>
<dbReference type="Pfam" id="PF02687">
    <property type="entry name" value="FtsX"/>
    <property type="match status" value="2"/>
</dbReference>
<keyword evidence="5 7" id="KW-0472">Membrane</keyword>
<dbReference type="InterPro" id="IPR017800">
    <property type="entry name" value="ADOP"/>
</dbReference>
<evidence type="ECO:0000256" key="2">
    <source>
        <dbReference type="ARBA" id="ARBA00022475"/>
    </source>
</evidence>
<evidence type="ECO:0000256" key="7">
    <source>
        <dbReference type="SAM" id="Phobius"/>
    </source>
</evidence>
<organism evidence="10 11">
    <name type="scientific">Opitutus terrae (strain DSM 11246 / JCM 15787 / PB90-1)</name>
    <dbReference type="NCBI Taxonomy" id="452637"/>
    <lineage>
        <taxon>Bacteria</taxon>
        <taxon>Pseudomonadati</taxon>
        <taxon>Verrucomicrobiota</taxon>
        <taxon>Opitutia</taxon>
        <taxon>Opitutales</taxon>
        <taxon>Opitutaceae</taxon>
        <taxon>Opitutus</taxon>
    </lineage>
</organism>
<evidence type="ECO:0000256" key="1">
    <source>
        <dbReference type="ARBA" id="ARBA00004651"/>
    </source>
</evidence>
<feature type="transmembrane region" description="Helical" evidence="7">
    <location>
        <begin position="771"/>
        <end position="790"/>
    </location>
</feature>
<evidence type="ECO:0000256" key="5">
    <source>
        <dbReference type="ARBA" id="ARBA00023136"/>
    </source>
</evidence>
<keyword evidence="3 7" id="KW-0812">Transmembrane</keyword>
<feature type="transmembrane region" description="Helical" evidence="7">
    <location>
        <begin position="269"/>
        <end position="290"/>
    </location>
</feature>
<dbReference type="GO" id="GO:0005886">
    <property type="term" value="C:plasma membrane"/>
    <property type="evidence" value="ECO:0007669"/>
    <property type="project" value="UniProtKB-SubCell"/>
</dbReference>
<dbReference type="PANTHER" id="PTHR30572">
    <property type="entry name" value="MEMBRANE COMPONENT OF TRANSPORTER-RELATED"/>
    <property type="match status" value="1"/>
</dbReference>
<dbReference type="EMBL" id="CP001032">
    <property type="protein sequence ID" value="ACB75160.1"/>
    <property type="molecule type" value="Genomic_DNA"/>
</dbReference>
<accession>B1ZXV8</accession>
<reference evidence="10 11" key="1">
    <citation type="journal article" date="2011" name="J. Bacteriol.">
        <title>Genome sequence of the verrucomicrobium Opitutus terrae PB90-1, an abundant inhabitant of rice paddy soil ecosystems.</title>
        <authorList>
            <person name="van Passel M.W."/>
            <person name="Kant R."/>
            <person name="Palva A."/>
            <person name="Copeland A."/>
            <person name="Lucas S."/>
            <person name="Lapidus A."/>
            <person name="Glavina del Rio T."/>
            <person name="Pitluck S."/>
            <person name="Goltsman E."/>
            <person name="Clum A."/>
            <person name="Sun H."/>
            <person name="Schmutz J."/>
            <person name="Larimer F.W."/>
            <person name="Land M.L."/>
            <person name="Hauser L."/>
            <person name="Kyrpides N."/>
            <person name="Mikhailova N."/>
            <person name="Richardson P.P."/>
            <person name="Janssen P.H."/>
            <person name="de Vos W.M."/>
            <person name="Smidt H."/>
        </authorList>
    </citation>
    <scope>NUCLEOTIDE SEQUENCE [LARGE SCALE GENOMIC DNA]</scope>
    <source>
        <strain evidence="11">DSM 11246 / JCM 15787 / PB90-1</strain>
    </source>
</reference>
<dbReference type="OrthoDB" id="102443at2"/>
<feature type="domain" description="MacB-like periplasmic core" evidence="9">
    <location>
        <begin position="424"/>
        <end position="642"/>
    </location>
</feature>
<protein>
    <submittedName>
        <fullName evidence="10">Permease</fullName>
    </submittedName>
</protein>
<dbReference type="HOGENOM" id="CLU_009433_1_0_0"/>
<gene>
    <name evidence="10" type="ordered locus">Oter_1877</name>
</gene>
<dbReference type="AlphaFoldDB" id="B1ZXV8"/>
<evidence type="ECO:0000259" key="9">
    <source>
        <dbReference type="Pfam" id="PF12704"/>
    </source>
</evidence>
<dbReference type="STRING" id="452637.Oter_1877"/>
<evidence type="ECO:0000256" key="4">
    <source>
        <dbReference type="ARBA" id="ARBA00022989"/>
    </source>
</evidence>
<dbReference type="Pfam" id="PF12704">
    <property type="entry name" value="MacB_PCD"/>
    <property type="match status" value="2"/>
</dbReference>
<feature type="domain" description="ABC3 transporter permease C-terminal" evidence="8">
    <location>
        <begin position="688"/>
        <end position="801"/>
    </location>
</feature>
<comment type="similarity">
    <text evidence="6">Belongs to the ABC-4 integral membrane protein family.</text>
</comment>
<name>B1ZXV8_OPITP</name>
<dbReference type="KEGG" id="ote:Oter_1877"/>
<evidence type="ECO:0000256" key="3">
    <source>
        <dbReference type="ARBA" id="ARBA00022692"/>
    </source>
</evidence>
<dbReference type="InterPro" id="IPR003838">
    <property type="entry name" value="ABC3_permease_C"/>
</dbReference>
<sequence length="808" mass="86142">MNHLRFASRQLLKSPGFTATAVLSLALGIGAATTLFSVLQALVLDPFPYPRSGEIVYVRSNGGQPLSFPDFRDLRERNRSFVDFGVYRPARINLGAQEAESLAAIQCTAGVLRALGSRPALGRWLDEADDQPGAAPVAVISHGLWLRAFGGDASIVGRTARLDGRPTEIVGVMPADFEFSSPSYAGQDYQAWLPLHGEPNDLEQRGNHWLLGVARLKPDVPLATADADVKAIGAQLAAQFPDTNTHKPMLVRSLRQEITRDTASGMKPLGGAVALLLLVGCANVAGLLLARGTRRQGEFAIRLAIGASRPALVRQLLTEALLLGLLGCAVGVLLAAWGTDAVRQLIPSSLVIEARRAAIALDGRVLAFATATGFVAALIAGAVPALTAAHGSVAVTLNDAGRTQTGSRLRRRFLRNLVMAQAAVAVVLAYAAILFTASYLKVFETNRALDTDRVLTAEVAPQGERYRAVAARVRFWNTLIERVRVLPGVEQAALTSKLPLEGGSNFDVLIDEQKFDPKVRRPLVENTGVSPGYFRAMGLGWLRGQPADFTRWDGPDIPVVINQTMARQCWPDTDPLGHRIRINSARSPFQFHVVGVVEDVRQWGAETSPRPELYYACSLAGTPEEALPEESAYLVVRTSGEARAVAALIRHELALTDGDLALSNVRTMGEVLHQAGSRRRLSAGLINAFTAMALLLAAVGIYGTLSCVIAERTREIGVRIVIGAQPRQILGLVGRQASAWLLGGLVPGIALSAACSLALRSLVYGADPLDPLVLLSGAGLVGGVLLAACIGPARRALRVNPVEALRAE</sequence>
<dbReference type="GO" id="GO:0022857">
    <property type="term" value="F:transmembrane transporter activity"/>
    <property type="evidence" value="ECO:0007669"/>
    <property type="project" value="TreeGrafter"/>
</dbReference>
<feature type="domain" description="MacB-like periplasmic core" evidence="9">
    <location>
        <begin position="18"/>
        <end position="231"/>
    </location>
</feature>
<dbReference type="PANTHER" id="PTHR30572:SF4">
    <property type="entry name" value="ABC TRANSPORTER PERMEASE YTRF"/>
    <property type="match status" value="1"/>
</dbReference>